<sequence>MDYSWNVTGKTLPKETGKYLIITEDGDYQIAKFIRCTIPGVAEMVRWETNHGELPKYWTELPEKPKTLKVFISQPMSGRTADEIVEERAMMIRRISQKYSYLLPLQIVDSFNPKALNDGNPIEELGKCISLMHDADYVVFANNWDKSKGCRTENFVATEYGIKRIYPEDYMF</sequence>
<gene>
    <name evidence="1" type="ORF">RASY3_14560</name>
</gene>
<protein>
    <recommendedName>
        <fullName evidence="3">DUF4406 domain-containing protein</fullName>
    </recommendedName>
</protein>
<name>A0A011VTI6_RUMAL</name>
<evidence type="ECO:0008006" key="3">
    <source>
        <dbReference type="Google" id="ProtNLM"/>
    </source>
</evidence>
<dbReference type="AlphaFoldDB" id="A0A011VTI6"/>
<organism evidence="1 2">
    <name type="scientific">Ruminococcus albus SY3</name>
    <dbReference type="NCBI Taxonomy" id="1341156"/>
    <lineage>
        <taxon>Bacteria</taxon>
        <taxon>Bacillati</taxon>
        <taxon>Bacillota</taxon>
        <taxon>Clostridia</taxon>
        <taxon>Eubacteriales</taxon>
        <taxon>Oscillospiraceae</taxon>
        <taxon>Ruminococcus</taxon>
    </lineage>
</organism>
<dbReference type="EMBL" id="JEOB01000004">
    <property type="protein sequence ID" value="EXM38541.1"/>
    <property type="molecule type" value="Genomic_DNA"/>
</dbReference>
<keyword evidence="2" id="KW-1185">Reference proteome</keyword>
<evidence type="ECO:0000313" key="2">
    <source>
        <dbReference type="Proteomes" id="UP000021369"/>
    </source>
</evidence>
<evidence type="ECO:0000313" key="1">
    <source>
        <dbReference type="EMBL" id="EXM38541.1"/>
    </source>
</evidence>
<proteinExistence type="predicted"/>
<accession>A0A011VTI6</accession>
<reference evidence="1 2" key="1">
    <citation type="submission" date="2013-06" db="EMBL/GenBank/DDBJ databases">
        <title>Rumen cellulosomics: divergent fiber-degrading strategies revealed by comparative genome-wide analysis of six Ruminococcal strains.</title>
        <authorList>
            <person name="Dassa B."/>
            <person name="Borovok I."/>
            <person name="Lamed R."/>
            <person name="Flint H."/>
            <person name="Yeoman C.J."/>
            <person name="White B."/>
            <person name="Bayer E.A."/>
        </authorList>
    </citation>
    <scope>NUCLEOTIDE SEQUENCE [LARGE SCALE GENOMIC DNA]</scope>
    <source>
        <strain evidence="1 2">SY3</strain>
    </source>
</reference>
<dbReference type="Proteomes" id="UP000021369">
    <property type="component" value="Unassembled WGS sequence"/>
</dbReference>
<dbReference type="Pfam" id="PF14359">
    <property type="entry name" value="DUF4406"/>
    <property type="match status" value="1"/>
</dbReference>
<comment type="caution">
    <text evidence="1">The sequence shown here is derived from an EMBL/GenBank/DDBJ whole genome shotgun (WGS) entry which is preliminary data.</text>
</comment>
<dbReference type="RefSeq" id="WP_037289361.1">
    <property type="nucleotide sequence ID" value="NZ_JEOB01000004.1"/>
</dbReference>
<dbReference type="OrthoDB" id="3183422at2"/>
<dbReference type="InterPro" id="IPR025518">
    <property type="entry name" value="DUF4406"/>
</dbReference>